<dbReference type="GO" id="GO:0015643">
    <property type="term" value="F:toxic substance binding"/>
    <property type="evidence" value="ECO:0007669"/>
    <property type="project" value="InterPro"/>
</dbReference>
<feature type="transmembrane region" description="Helical" evidence="1">
    <location>
        <begin position="12"/>
        <end position="36"/>
    </location>
</feature>
<dbReference type="EMBL" id="LR134493">
    <property type="protein sequence ID" value="VEI65495.1"/>
    <property type="molecule type" value="Genomic_DNA"/>
</dbReference>
<evidence type="ECO:0000256" key="1">
    <source>
        <dbReference type="SAM" id="Phobius"/>
    </source>
</evidence>
<keyword evidence="1" id="KW-0812">Transmembrane</keyword>
<dbReference type="Proteomes" id="UP000281904">
    <property type="component" value="Chromosome"/>
</dbReference>
<organism evidence="2 3">
    <name type="scientific">Serratia rubidaea</name>
    <name type="common">Serratia marinorubra</name>
    <dbReference type="NCBI Taxonomy" id="61652"/>
    <lineage>
        <taxon>Bacteria</taxon>
        <taxon>Pseudomonadati</taxon>
        <taxon>Pseudomonadota</taxon>
        <taxon>Gammaproteobacteria</taxon>
        <taxon>Enterobacterales</taxon>
        <taxon>Yersiniaceae</taxon>
        <taxon>Serratia</taxon>
    </lineage>
</organism>
<keyword evidence="1" id="KW-0472">Membrane</keyword>
<dbReference type="GO" id="GO:0030153">
    <property type="term" value="P:bacteriocin immunity"/>
    <property type="evidence" value="ECO:0007669"/>
    <property type="project" value="InterPro"/>
</dbReference>
<name>A0A3S5F1P3_SERRU</name>
<dbReference type="AlphaFoldDB" id="A0A3S5F1P3"/>
<feature type="transmembrane region" description="Helical" evidence="1">
    <location>
        <begin position="100"/>
        <end position="122"/>
    </location>
</feature>
<gene>
    <name evidence="2" type="primary">cai</name>
    <name evidence="2" type="ORF">NCTC10036_02321</name>
</gene>
<protein>
    <submittedName>
        <fullName evidence="2">Microcin-A immunity protein</fullName>
    </submittedName>
</protein>
<evidence type="ECO:0000313" key="3">
    <source>
        <dbReference type="Proteomes" id="UP000281904"/>
    </source>
</evidence>
<evidence type="ECO:0000313" key="2">
    <source>
        <dbReference type="EMBL" id="VEI65495.1"/>
    </source>
</evidence>
<sequence length="177" mass="20949">MDIRNEVDNGGQVAKVMFLVLFVALLPFFFIIGIYVQDPTSTMLNNVASITRHLPAIYSFKSPLLSKVMDVYVKTSPFVAFVLFLITNKKLRLKKDKSKWYLLRLYLLVSFFYMVLIYSFLLTNKELTNSARVLNLMSTNDIFLSFFYISLYCVIFLFTYLYLWFFIGTFRAFKERW</sequence>
<proteinExistence type="predicted"/>
<dbReference type="Pfam" id="PF03857">
    <property type="entry name" value="Colicin_im"/>
    <property type="match status" value="1"/>
</dbReference>
<accession>A0A3S5F1P3</accession>
<dbReference type="InterPro" id="IPR005557">
    <property type="entry name" value="Colicin_im"/>
</dbReference>
<dbReference type="RefSeq" id="WP_126531416.1">
    <property type="nucleotide sequence ID" value="NZ_JAQOZY010000001.1"/>
</dbReference>
<feature type="transmembrane region" description="Helical" evidence="1">
    <location>
        <begin position="142"/>
        <end position="167"/>
    </location>
</feature>
<reference evidence="2 3" key="1">
    <citation type="submission" date="2018-12" db="EMBL/GenBank/DDBJ databases">
        <authorList>
            <consortium name="Pathogen Informatics"/>
        </authorList>
    </citation>
    <scope>NUCLEOTIDE SEQUENCE [LARGE SCALE GENOMIC DNA]</scope>
    <source>
        <strain evidence="2 3">NCTC10036</strain>
    </source>
</reference>
<keyword evidence="1" id="KW-1133">Transmembrane helix</keyword>
<feature type="transmembrane region" description="Helical" evidence="1">
    <location>
        <begin position="71"/>
        <end position="88"/>
    </location>
</feature>